<evidence type="ECO:0000256" key="1">
    <source>
        <dbReference type="ARBA" id="ARBA00006484"/>
    </source>
</evidence>
<dbReference type="Proteomes" id="UP001294444">
    <property type="component" value="Unassembled WGS sequence"/>
</dbReference>
<evidence type="ECO:0000256" key="3">
    <source>
        <dbReference type="ARBA" id="ARBA00023002"/>
    </source>
</evidence>
<dbReference type="AlphaFoldDB" id="A0AAJ4XPU9"/>
<dbReference type="InterPro" id="IPR002347">
    <property type="entry name" value="SDR_fam"/>
</dbReference>
<proteinExistence type="inferred from homology"/>
<evidence type="ECO:0000313" key="5">
    <source>
        <dbReference type="EMBL" id="SNX86585.1"/>
    </source>
</evidence>
<evidence type="ECO:0000256" key="2">
    <source>
        <dbReference type="ARBA" id="ARBA00022857"/>
    </source>
</evidence>
<dbReference type="CDD" id="cd05233">
    <property type="entry name" value="SDR_c"/>
    <property type="match status" value="1"/>
</dbReference>
<dbReference type="SUPFAM" id="SSF51735">
    <property type="entry name" value="NAD(P)-binding Rossmann-fold domains"/>
    <property type="match status" value="1"/>
</dbReference>
<keyword evidence="2" id="KW-0521">NADP</keyword>
<dbReference type="InterPro" id="IPR036291">
    <property type="entry name" value="NAD(P)-bd_dom_sf"/>
</dbReference>
<dbReference type="PRINTS" id="PR00081">
    <property type="entry name" value="GDHRDH"/>
</dbReference>
<feature type="compositionally biased region" description="Basic and acidic residues" evidence="4">
    <location>
        <begin position="128"/>
        <end position="140"/>
    </location>
</feature>
<accession>A0AAJ4XPU9</accession>
<dbReference type="InterPro" id="IPR020904">
    <property type="entry name" value="Sc_DH/Rdtase_CS"/>
</dbReference>
<protein>
    <submittedName>
        <fullName evidence="5">Related to NAD(P)H-dependent oxidoreductase</fullName>
    </submittedName>
</protein>
<name>A0AAJ4XPU9_9BASI</name>
<dbReference type="PRINTS" id="PR00080">
    <property type="entry name" value="SDRFAMILY"/>
</dbReference>
<feature type="region of interest" description="Disordered" evidence="4">
    <location>
        <begin position="119"/>
        <end position="140"/>
    </location>
</feature>
<evidence type="ECO:0000256" key="4">
    <source>
        <dbReference type="SAM" id="MobiDB-lite"/>
    </source>
</evidence>
<organism evidence="5 6">
    <name type="scientific">Melanopsichium pennsylvanicum</name>
    <dbReference type="NCBI Taxonomy" id="63383"/>
    <lineage>
        <taxon>Eukaryota</taxon>
        <taxon>Fungi</taxon>
        <taxon>Dikarya</taxon>
        <taxon>Basidiomycota</taxon>
        <taxon>Ustilaginomycotina</taxon>
        <taxon>Ustilaginomycetes</taxon>
        <taxon>Ustilaginales</taxon>
        <taxon>Ustilaginaceae</taxon>
        <taxon>Melanopsichium</taxon>
    </lineage>
</organism>
<dbReference type="PANTHER" id="PTHR43618:SF4">
    <property type="entry name" value="SHORT CHAIN DEHYDROGENASE_REDUCTASE FAMILY (AFU_ORTHOLOGUE AFUA_7G04540)"/>
    <property type="match status" value="1"/>
</dbReference>
<dbReference type="Pfam" id="PF13561">
    <property type="entry name" value="adh_short_C2"/>
    <property type="match status" value="1"/>
</dbReference>
<sequence>MSFTSAPADHTAADYLCPGKMFNLDGKVALITGGGTEIGLMQARGLRAAGAKVYIAGRRGEVLEQIAEIYGSSDRPNIPLSADVTNQEGCLLLASEFSKHESKLDILVSNAGIVGPLNEGSTTIDTSEESHPEHRDSHLSAEEFAKKGLEDNSPDDWDSLFRTEASKAWSSTIITTGSISGQVKQSQHRISYNASKTAVHHVTKMLAFEVASTTTAKIRINAVSPGPYASQMTASDKDDKTNMSSLKGKMDVMSLSAGRPGREEDMVQMTQFLASYQYLNGQVVCVDGGYTLTEP</sequence>
<keyword evidence="6" id="KW-1185">Reference proteome</keyword>
<dbReference type="PROSITE" id="PS00061">
    <property type="entry name" value="ADH_SHORT"/>
    <property type="match status" value="1"/>
</dbReference>
<comment type="caution">
    <text evidence="5">The sequence shown here is derived from an EMBL/GenBank/DDBJ whole genome shotgun (WGS) entry which is preliminary data.</text>
</comment>
<keyword evidence="3" id="KW-0560">Oxidoreductase</keyword>
<dbReference type="InterPro" id="IPR052178">
    <property type="entry name" value="Sec_Metab_Biosynth_SDR"/>
</dbReference>
<gene>
    <name evidence="5" type="ORF">MEPE_05294</name>
</gene>
<dbReference type="EMBL" id="OAPG01000015">
    <property type="protein sequence ID" value="SNX86585.1"/>
    <property type="molecule type" value="Genomic_DNA"/>
</dbReference>
<reference evidence="5" key="1">
    <citation type="submission" date="2023-10" db="EMBL/GenBank/DDBJ databases">
        <authorList>
            <person name="Guldener U."/>
        </authorList>
    </citation>
    <scope>NUCLEOTIDE SEQUENCE</scope>
    <source>
        <strain evidence="5">Mp4</strain>
    </source>
</reference>
<dbReference type="GO" id="GO:0016491">
    <property type="term" value="F:oxidoreductase activity"/>
    <property type="evidence" value="ECO:0007669"/>
    <property type="project" value="UniProtKB-KW"/>
</dbReference>
<evidence type="ECO:0000313" key="6">
    <source>
        <dbReference type="Proteomes" id="UP001294444"/>
    </source>
</evidence>
<dbReference type="PANTHER" id="PTHR43618">
    <property type="entry name" value="7-ALPHA-HYDROXYSTEROID DEHYDROGENASE"/>
    <property type="match status" value="1"/>
</dbReference>
<comment type="similarity">
    <text evidence="1">Belongs to the short-chain dehydrogenases/reductases (SDR) family.</text>
</comment>
<dbReference type="Gene3D" id="3.40.50.720">
    <property type="entry name" value="NAD(P)-binding Rossmann-like Domain"/>
    <property type="match status" value="1"/>
</dbReference>